<reference evidence="4" key="2">
    <citation type="submission" date="2023-05" db="EMBL/GenBank/DDBJ databases">
        <authorList>
            <consortium name="Lawrence Berkeley National Laboratory"/>
            <person name="Steindorff A."/>
            <person name="Hensen N."/>
            <person name="Bonometti L."/>
            <person name="Westerberg I."/>
            <person name="Brannstrom I.O."/>
            <person name="Guillou S."/>
            <person name="Cros-Aarteil S."/>
            <person name="Calhoun S."/>
            <person name="Haridas S."/>
            <person name="Kuo A."/>
            <person name="Mondo S."/>
            <person name="Pangilinan J."/>
            <person name="Riley R."/>
            <person name="Labutti K."/>
            <person name="Andreopoulos B."/>
            <person name="Lipzen A."/>
            <person name="Chen C."/>
            <person name="Yanf M."/>
            <person name="Daum C."/>
            <person name="Ng V."/>
            <person name="Clum A."/>
            <person name="Ohm R."/>
            <person name="Martin F."/>
            <person name="Silar P."/>
            <person name="Natvig D."/>
            <person name="Lalanne C."/>
            <person name="Gautier V."/>
            <person name="Ament-Velasquez S.L."/>
            <person name="Kruys A."/>
            <person name="Hutchinson M.I."/>
            <person name="Powell A.J."/>
            <person name="Barry K."/>
            <person name="Miller A.N."/>
            <person name="Grigoriev I.V."/>
            <person name="Debuchy R."/>
            <person name="Gladieux P."/>
            <person name="Thoren M.H."/>
            <person name="Johannesson H."/>
        </authorList>
    </citation>
    <scope>NUCLEOTIDE SEQUENCE</scope>
    <source>
        <strain evidence="4">CBS 103.79</strain>
    </source>
</reference>
<dbReference type="PROSITE" id="PS00463">
    <property type="entry name" value="ZN2_CY6_FUNGAL_1"/>
    <property type="match status" value="1"/>
</dbReference>
<evidence type="ECO:0000313" key="5">
    <source>
        <dbReference type="Proteomes" id="UP001303889"/>
    </source>
</evidence>
<accession>A0AAN6MEA9</accession>
<protein>
    <recommendedName>
        <fullName evidence="3">Zn(2)-C6 fungal-type domain-containing protein</fullName>
    </recommendedName>
</protein>
<evidence type="ECO:0000256" key="2">
    <source>
        <dbReference type="SAM" id="MobiDB-lite"/>
    </source>
</evidence>
<dbReference type="InterPro" id="IPR021858">
    <property type="entry name" value="Fun_TF"/>
</dbReference>
<comment type="caution">
    <text evidence="4">The sequence shown here is derived from an EMBL/GenBank/DDBJ whole genome shotgun (WGS) entry which is preliminary data.</text>
</comment>
<dbReference type="Proteomes" id="UP001303889">
    <property type="component" value="Unassembled WGS sequence"/>
</dbReference>
<dbReference type="PANTHER" id="PTHR47784:SF5">
    <property type="entry name" value="STEROL UPTAKE CONTROL PROTEIN 2"/>
    <property type="match status" value="1"/>
</dbReference>
<dbReference type="SMART" id="SM00066">
    <property type="entry name" value="GAL4"/>
    <property type="match status" value="1"/>
</dbReference>
<dbReference type="SUPFAM" id="SSF57701">
    <property type="entry name" value="Zn2/Cys6 DNA-binding domain"/>
    <property type="match status" value="1"/>
</dbReference>
<dbReference type="Gene3D" id="4.10.240.10">
    <property type="entry name" value="Zn(2)-C6 fungal-type DNA-binding domain"/>
    <property type="match status" value="1"/>
</dbReference>
<dbReference type="GO" id="GO:0008270">
    <property type="term" value="F:zinc ion binding"/>
    <property type="evidence" value="ECO:0007669"/>
    <property type="project" value="InterPro"/>
</dbReference>
<dbReference type="PANTHER" id="PTHR47784">
    <property type="entry name" value="STEROL UPTAKE CONTROL PROTEIN 2"/>
    <property type="match status" value="1"/>
</dbReference>
<dbReference type="PROSITE" id="PS50048">
    <property type="entry name" value="ZN2_CY6_FUNGAL_2"/>
    <property type="match status" value="1"/>
</dbReference>
<dbReference type="Pfam" id="PF11951">
    <property type="entry name" value="Fungal_trans_2"/>
    <property type="match status" value="1"/>
</dbReference>
<gene>
    <name evidence="4" type="ORF">C8A05DRAFT_47202</name>
</gene>
<evidence type="ECO:0000256" key="1">
    <source>
        <dbReference type="ARBA" id="ARBA00023242"/>
    </source>
</evidence>
<sequence length="403" mass="44564">MARLRRPHTKSRKGCVECKRRKIKCDETHPRCFNCTRYDVPCSFGTDHAAPAAIWSPSGSDGTVRGIPSACPPTSTPPVDPTGSHTASPAPSQLLDLPNPGGQLWMRDLELMHHYCTVTANTMAHHEGTRHVWRTVFPEEGYVHEYLMHGVLSLAALHRAFLIPGQRNAYLTRSAHHYTIGQTTFSALLPAVTSANWRSVFCFATIVIAHVLCLPLQPAGDGSDTATPISKTLELFSVTKGIKTVLLPFIPQINITSLAPLVHSVWLVSLDPPPDLKPSLKYSPLPEDTFQALSRLSNFFDADDELRNKPDYQNTVAVLEVSATQIAYAGVNIEVGAILLCPFFIPDSVIAGIKERQPHALLVLAYFAVFLNALDPTAEVGDRERFREMMEWPKKHVYLGLMK</sequence>
<dbReference type="GO" id="GO:0001228">
    <property type="term" value="F:DNA-binding transcription activator activity, RNA polymerase II-specific"/>
    <property type="evidence" value="ECO:0007669"/>
    <property type="project" value="TreeGrafter"/>
</dbReference>
<evidence type="ECO:0000259" key="3">
    <source>
        <dbReference type="PROSITE" id="PS50048"/>
    </source>
</evidence>
<name>A0AAN6MEA9_9PEZI</name>
<dbReference type="InterPro" id="IPR036864">
    <property type="entry name" value="Zn2-C6_fun-type_DNA-bd_sf"/>
</dbReference>
<keyword evidence="5" id="KW-1185">Reference proteome</keyword>
<feature type="region of interest" description="Disordered" evidence="2">
    <location>
        <begin position="56"/>
        <end position="91"/>
    </location>
</feature>
<evidence type="ECO:0000313" key="4">
    <source>
        <dbReference type="EMBL" id="KAK3898511.1"/>
    </source>
</evidence>
<dbReference type="Pfam" id="PF00172">
    <property type="entry name" value="Zn_clus"/>
    <property type="match status" value="1"/>
</dbReference>
<organism evidence="4 5">
    <name type="scientific">Staphylotrichum tortipilum</name>
    <dbReference type="NCBI Taxonomy" id="2831512"/>
    <lineage>
        <taxon>Eukaryota</taxon>
        <taxon>Fungi</taxon>
        <taxon>Dikarya</taxon>
        <taxon>Ascomycota</taxon>
        <taxon>Pezizomycotina</taxon>
        <taxon>Sordariomycetes</taxon>
        <taxon>Sordariomycetidae</taxon>
        <taxon>Sordariales</taxon>
        <taxon>Chaetomiaceae</taxon>
        <taxon>Staphylotrichum</taxon>
    </lineage>
</organism>
<feature type="compositionally biased region" description="Pro residues" evidence="2">
    <location>
        <begin position="70"/>
        <end position="80"/>
    </location>
</feature>
<dbReference type="EMBL" id="MU855925">
    <property type="protein sequence ID" value="KAK3898511.1"/>
    <property type="molecule type" value="Genomic_DNA"/>
</dbReference>
<dbReference type="CDD" id="cd00067">
    <property type="entry name" value="GAL4"/>
    <property type="match status" value="1"/>
</dbReference>
<dbReference type="AlphaFoldDB" id="A0AAN6MEA9"/>
<dbReference type="InterPro" id="IPR001138">
    <property type="entry name" value="Zn2Cys6_DnaBD"/>
</dbReference>
<keyword evidence="1" id="KW-0539">Nucleus</keyword>
<reference evidence="4" key="1">
    <citation type="journal article" date="2023" name="Mol. Phylogenet. Evol.">
        <title>Genome-scale phylogeny and comparative genomics of the fungal order Sordariales.</title>
        <authorList>
            <person name="Hensen N."/>
            <person name="Bonometti L."/>
            <person name="Westerberg I."/>
            <person name="Brannstrom I.O."/>
            <person name="Guillou S."/>
            <person name="Cros-Aarteil S."/>
            <person name="Calhoun S."/>
            <person name="Haridas S."/>
            <person name="Kuo A."/>
            <person name="Mondo S."/>
            <person name="Pangilinan J."/>
            <person name="Riley R."/>
            <person name="LaButti K."/>
            <person name="Andreopoulos B."/>
            <person name="Lipzen A."/>
            <person name="Chen C."/>
            <person name="Yan M."/>
            <person name="Daum C."/>
            <person name="Ng V."/>
            <person name="Clum A."/>
            <person name="Steindorff A."/>
            <person name="Ohm R.A."/>
            <person name="Martin F."/>
            <person name="Silar P."/>
            <person name="Natvig D.O."/>
            <person name="Lalanne C."/>
            <person name="Gautier V."/>
            <person name="Ament-Velasquez S.L."/>
            <person name="Kruys A."/>
            <person name="Hutchinson M.I."/>
            <person name="Powell A.J."/>
            <person name="Barry K."/>
            <person name="Miller A.N."/>
            <person name="Grigoriev I.V."/>
            <person name="Debuchy R."/>
            <person name="Gladieux P."/>
            <person name="Hiltunen Thoren M."/>
            <person name="Johannesson H."/>
        </authorList>
    </citation>
    <scope>NUCLEOTIDE SEQUENCE</scope>
    <source>
        <strain evidence="4">CBS 103.79</strain>
    </source>
</reference>
<feature type="domain" description="Zn(2)-C6 fungal-type" evidence="3">
    <location>
        <begin position="14"/>
        <end position="44"/>
    </location>
</feature>
<dbReference type="InterPro" id="IPR053157">
    <property type="entry name" value="Sterol_Uptake_Regulator"/>
</dbReference>
<proteinExistence type="predicted"/>